<dbReference type="PROSITE" id="PS50158">
    <property type="entry name" value="ZF_CCHC"/>
    <property type="match status" value="1"/>
</dbReference>
<gene>
    <name evidence="5" type="ORF">D9615_008683</name>
</gene>
<dbReference type="Pfam" id="PF00098">
    <property type="entry name" value="zf-CCHC"/>
    <property type="match status" value="1"/>
</dbReference>
<feature type="region of interest" description="Disordered" evidence="3">
    <location>
        <begin position="1"/>
        <end position="52"/>
    </location>
</feature>
<dbReference type="GO" id="GO:0003676">
    <property type="term" value="F:nucleic acid binding"/>
    <property type="evidence" value="ECO:0007669"/>
    <property type="project" value="InterPro"/>
</dbReference>
<feature type="compositionally biased region" description="Basic and acidic residues" evidence="3">
    <location>
        <begin position="7"/>
        <end position="51"/>
    </location>
</feature>
<organism evidence="5 6">
    <name type="scientific">Tricholomella constricta</name>
    <dbReference type="NCBI Taxonomy" id="117010"/>
    <lineage>
        <taxon>Eukaryota</taxon>
        <taxon>Fungi</taxon>
        <taxon>Dikarya</taxon>
        <taxon>Basidiomycota</taxon>
        <taxon>Agaricomycotina</taxon>
        <taxon>Agaricomycetes</taxon>
        <taxon>Agaricomycetidae</taxon>
        <taxon>Agaricales</taxon>
        <taxon>Tricholomatineae</taxon>
        <taxon>Lyophyllaceae</taxon>
        <taxon>Tricholomella</taxon>
    </lineage>
</organism>
<dbReference type="GO" id="GO:0006397">
    <property type="term" value="P:mRNA processing"/>
    <property type="evidence" value="ECO:0007669"/>
    <property type="project" value="UniProtKB-KW"/>
</dbReference>
<dbReference type="InterPro" id="IPR036875">
    <property type="entry name" value="Znf_CCHC_sf"/>
</dbReference>
<protein>
    <recommendedName>
        <fullName evidence="4">CCHC-type domain-containing protein</fullName>
    </recommendedName>
</protein>
<dbReference type="Gene3D" id="4.10.60.10">
    <property type="entry name" value="Zinc finger, CCHC-type"/>
    <property type="match status" value="1"/>
</dbReference>
<name>A0A8H5M0M8_9AGAR</name>
<keyword evidence="1" id="KW-0507">mRNA processing</keyword>
<dbReference type="SUPFAM" id="SSF57756">
    <property type="entry name" value="Retrovirus zinc finger-like domains"/>
    <property type="match status" value="1"/>
</dbReference>
<proteinExistence type="predicted"/>
<feature type="compositionally biased region" description="Acidic residues" evidence="3">
    <location>
        <begin position="91"/>
        <end position="102"/>
    </location>
</feature>
<dbReference type="OrthoDB" id="5970at2759"/>
<sequence>MWANEKLYTKPEAQEQPGRGDHKPHADKPAVRTGDRPHHDHTKNLDHHNHPPGEVCFNCGGKGHFAKDCKKSKKIRAFIRAACMAAPDAASEADDEDTSLEDLDGRDNGRPDSEADKEDEDDDFVDMEVYDNEYYAQDDETEHMFAMMEVIASEERNEIRKVKVRTGRDKIARPVV</sequence>
<dbReference type="GO" id="GO:0008270">
    <property type="term" value="F:zinc ion binding"/>
    <property type="evidence" value="ECO:0007669"/>
    <property type="project" value="UniProtKB-KW"/>
</dbReference>
<evidence type="ECO:0000256" key="2">
    <source>
        <dbReference type="PROSITE-ProRule" id="PRU00047"/>
    </source>
</evidence>
<evidence type="ECO:0000313" key="5">
    <source>
        <dbReference type="EMBL" id="KAF5376508.1"/>
    </source>
</evidence>
<comment type="caution">
    <text evidence="5">The sequence shown here is derived from an EMBL/GenBank/DDBJ whole genome shotgun (WGS) entry which is preliminary data.</text>
</comment>
<dbReference type="SMART" id="SM00343">
    <property type="entry name" value="ZnF_C2HC"/>
    <property type="match status" value="1"/>
</dbReference>
<feature type="domain" description="CCHC-type" evidence="4">
    <location>
        <begin position="56"/>
        <end position="71"/>
    </location>
</feature>
<keyword evidence="2" id="KW-0863">Zinc-finger</keyword>
<dbReference type="InterPro" id="IPR001878">
    <property type="entry name" value="Znf_CCHC"/>
</dbReference>
<reference evidence="5 6" key="1">
    <citation type="journal article" date="2020" name="ISME J.">
        <title>Uncovering the hidden diversity of litter-decomposition mechanisms in mushroom-forming fungi.</title>
        <authorList>
            <person name="Floudas D."/>
            <person name="Bentzer J."/>
            <person name="Ahren D."/>
            <person name="Johansson T."/>
            <person name="Persson P."/>
            <person name="Tunlid A."/>
        </authorList>
    </citation>
    <scope>NUCLEOTIDE SEQUENCE [LARGE SCALE GENOMIC DNA]</scope>
    <source>
        <strain evidence="5 6">CBS 661.87</strain>
    </source>
</reference>
<feature type="compositionally biased region" description="Basic and acidic residues" evidence="3">
    <location>
        <begin position="103"/>
        <end position="114"/>
    </location>
</feature>
<keyword evidence="2" id="KW-0479">Metal-binding</keyword>
<evidence type="ECO:0000259" key="4">
    <source>
        <dbReference type="PROSITE" id="PS50158"/>
    </source>
</evidence>
<dbReference type="EMBL" id="JAACJP010000028">
    <property type="protein sequence ID" value="KAF5376508.1"/>
    <property type="molecule type" value="Genomic_DNA"/>
</dbReference>
<evidence type="ECO:0000256" key="1">
    <source>
        <dbReference type="ARBA" id="ARBA00022664"/>
    </source>
</evidence>
<evidence type="ECO:0000256" key="3">
    <source>
        <dbReference type="SAM" id="MobiDB-lite"/>
    </source>
</evidence>
<keyword evidence="2" id="KW-0862">Zinc</keyword>
<accession>A0A8H5M0M8</accession>
<dbReference type="Proteomes" id="UP000565441">
    <property type="component" value="Unassembled WGS sequence"/>
</dbReference>
<feature type="region of interest" description="Disordered" evidence="3">
    <location>
        <begin position="85"/>
        <end position="123"/>
    </location>
</feature>
<evidence type="ECO:0000313" key="6">
    <source>
        <dbReference type="Proteomes" id="UP000565441"/>
    </source>
</evidence>
<keyword evidence="6" id="KW-1185">Reference proteome</keyword>
<dbReference type="AlphaFoldDB" id="A0A8H5M0M8"/>